<evidence type="ECO:0000256" key="2">
    <source>
        <dbReference type="ARBA" id="ARBA00000751"/>
    </source>
</evidence>
<dbReference type="CDD" id="cd15457">
    <property type="entry name" value="NADAR"/>
    <property type="match status" value="1"/>
</dbReference>
<dbReference type="InterPro" id="IPR012816">
    <property type="entry name" value="NADAR"/>
</dbReference>
<accession>A0ABU5SLD4</accession>
<comment type="catalytic activity">
    <reaction evidence="1">
        <text>5-amino-6-(5-phospho-D-ribosylamino)uracil + H2O = 5,6-diaminouracil + D-ribose 5-phosphate</text>
        <dbReference type="Rhea" id="RHEA:55020"/>
        <dbReference type="ChEBI" id="CHEBI:15377"/>
        <dbReference type="ChEBI" id="CHEBI:46252"/>
        <dbReference type="ChEBI" id="CHEBI:58453"/>
        <dbReference type="ChEBI" id="CHEBI:78346"/>
    </reaction>
</comment>
<dbReference type="NCBIfam" id="TIGR02464">
    <property type="entry name" value="ribofla_fusion"/>
    <property type="match status" value="1"/>
</dbReference>
<reference evidence="4 5" key="1">
    <citation type="submission" date="2023-12" db="EMBL/GenBank/DDBJ databases">
        <title>Novel species of the genus Arcicella isolated from rivers.</title>
        <authorList>
            <person name="Lu H."/>
        </authorList>
    </citation>
    <scope>NUCLEOTIDE SEQUENCE [LARGE SCALE GENOMIC DNA]</scope>
    <source>
        <strain evidence="4 5">DC25W</strain>
    </source>
</reference>
<dbReference type="Gene3D" id="1.10.357.40">
    <property type="entry name" value="YbiA-like"/>
    <property type="match status" value="1"/>
</dbReference>
<sequence length="296" mass="34761">MENIDYNNLPETLTLEQIEYFMAFLNDENNAIWNKVCDSLTIDQRIQILDYNQKIERQKYEEWLFNATQEEKDIITRGSTSFYARDHWFATIFDVYEVVNNTGGFANWGIDKIRNSSPINYTIEEIEMRLSYMKEEEVFFFFSGSTHPFSICFPVDIKAHDTVFKSALHYLVYEKACLFLDRDNIAYLISDKIHLQDLPLLNKQIKYYSNYPVWQMAVGDALKKVLTAKFTQNEELKTALFNTKGKTIVLADVNDNRWGVGLTENDSRILKRATWQGKNLLGELLTVIRFEMMGEY</sequence>
<proteinExistence type="predicted"/>
<dbReference type="InterPro" id="IPR037238">
    <property type="entry name" value="YbiA-like_sf"/>
</dbReference>
<feature type="domain" description="NADAR" evidence="3">
    <location>
        <begin position="141"/>
        <end position="291"/>
    </location>
</feature>
<dbReference type="EMBL" id="JAYGIM010000012">
    <property type="protein sequence ID" value="MEA5428078.1"/>
    <property type="molecule type" value="Genomic_DNA"/>
</dbReference>
<evidence type="ECO:0000313" key="4">
    <source>
        <dbReference type="EMBL" id="MEA5428078.1"/>
    </source>
</evidence>
<organism evidence="4 5">
    <name type="scientific">Arcicella lustrica</name>
    <dbReference type="NCBI Taxonomy" id="2984196"/>
    <lineage>
        <taxon>Bacteria</taxon>
        <taxon>Pseudomonadati</taxon>
        <taxon>Bacteroidota</taxon>
        <taxon>Cytophagia</taxon>
        <taxon>Cytophagales</taxon>
        <taxon>Flectobacillaceae</taxon>
        <taxon>Arcicella</taxon>
    </lineage>
</organism>
<name>A0ABU5SLD4_9BACT</name>
<evidence type="ECO:0000313" key="5">
    <source>
        <dbReference type="Proteomes" id="UP001302222"/>
    </source>
</evidence>
<protein>
    <submittedName>
        <fullName evidence="4">NADAR domain-containing protein</fullName>
    </submittedName>
</protein>
<dbReference type="SUPFAM" id="SSF143990">
    <property type="entry name" value="YbiA-like"/>
    <property type="match status" value="1"/>
</dbReference>
<evidence type="ECO:0000259" key="3">
    <source>
        <dbReference type="Pfam" id="PF08719"/>
    </source>
</evidence>
<gene>
    <name evidence="4" type="ORF">VB798_15910</name>
</gene>
<comment type="catalytic activity">
    <reaction evidence="2">
        <text>2,5-diamino-6-hydroxy-4-(5-phosphoribosylamino)-pyrimidine + H2O = 2,5,6-triamino-4-hydroxypyrimidine + D-ribose 5-phosphate</text>
        <dbReference type="Rhea" id="RHEA:23436"/>
        <dbReference type="ChEBI" id="CHEBI:15377"/>
        <dbReference type="ChEBI" id="CHEBI:58614"/>
        <dbReference type="ChEBI" id="CHEBI:78346"/>
        <dbReference type="ChEBI" id="CHEBI:137796"/>
    </reaction>
</comment>
<evidence type="ECO:0000256" key="1">
    <source>
        <dbReference type="ARBA" id="ARBA00000022"/>
    </source>
</evidence>
<dbReference type="RefSeq" id="WP_323260075.1">
    <property type="nucleotide sequence ID" value="NZ_JAYGIM010000012.1"/>
</dbReference>
<dbReference type="Proteomes" id="UP001302222">
    <property type="component" value="Unassembled WGS sequence"/>
</dbReference>
<dbReference type="Pfam" id="PF08719">
    <property type="entry name" value="NADAR"/>
    <property type="match status" value="1"/>
</dbReference>
<keyword evidence="5" id="KW-1185">Reference proteome</keyword>
<comment type="caution">
    <text evidence="4">The sequence shown here is derived from an EMBL/GenBank/DDBJ whole genome shotgun (WGS) entry which is preliminary data.</text>
</comment>